<name>A0A7I8KKQ3_SPIIN</name>
<evidence type="ECO:0000259" key="3">
    <source>
        <dbReference type="Pfam" id="PF14571"/>
    </source>
</evidence>
<keyword evidence="5" id="KW-1185">Reference proteome</keyword>
<dbReference type="AlphaFoldDB" id="A0A7I8KKQ3"/>
<evidence type="ECO:0000313" key="4">
    <source>
        <dbReference type="EMBL" id="CAA7398363.1"/>
    </source>
</evidence>
<comment type="similarity">
    <text evidence="1">Belongs to the Di19 family.</text>
</comment>
<dbReference type="Pfam" id="PF05605">
    <property type="entry name" value="zf-Di19"/>
    <property type="match status" value="1"/>
</dbReference>
<dbReference type="Pfam" id="PF14571">
    <property type="entry name" value="Di19_C"/>
    <property type="match status" value="1"/>
</dbReference>
<reference evidence="4" key="1">
    <citation type="submission" date="2020-02" db="EMBL/GenBank/DDBJ databases">
        <authorList>
            <person name="Scholz U."/>
            <person name="Mascher M."/>
            <person name="Fiebig A."/>
        </authorList>
    </citation>
    <scope>NUCLEOTIDE SEQUENCE</scope>
</reference>
<feature type="domain" description="Di19 zinc-binding" evidence="2">
    <location>
        <begin position="43"/>
        <end position="98"/>
    </location>
</feature>
<dbReference type="OrthoDB" id="6270329at2759"/>
<dbReference type="InterPro" id="IPR008598">
    <property type="entry name" value="Di19_Zn-bd"/>
</dbReference>
<dbReference type="InterPro" id="IPR027935">
    <property type="entry name" value="Di19_C"/>
</dbReference>
<proteinExistence type="inferred from homology"/>
<sequence>MDAESWNRPAGSSRRHQNALQSRFDAFMGFEDVEIGEDDSRTEFPCPYCSEDFDMAGLCHHITEEHTVEAKNGVCPICEVRVGMDILDYVGHITMMHGHLLKISFLSFSRSPMPHSTLSLLKKELREGHLPSLLGGSSYTASASNTAPDPLLSSFMYNSLATNSFKDVQPQTSDISVENKKLHKKTIESVEPSLSEKDQEEKARRSGFVRGLVLSAIFGEGS</sequence>
<dbReference type="Proteomes" id="UP000663760">
    <property type="component" value="Chromosome 6"/>
</dbReference>
<gene>
    <name evidence="4" type="ORF">SI8410_06009028</name>
</gene>
<evidence type="ECO:0000313" key="5">
    <source>
        <dbReference type="Proteomes" id="UP000663760"/>
    </source>
</evidence>
<accession>A0A7I8KKQ3</accession>
<organism evidence="4 5">
    <name type="scientific">Spirodela intermedia</name>
    <name type="common">Intermediate duckweed</name>
    <dbReference type="NCBI Taxonomy" id="51605"/>
    <lineage>
        <taxon>Eukaryota</taxon>
        <taxon>Viridiplantae</taxon>
        <taxon>Streptophyta</taxon>
        <taxon>Embryophyta</taxon>
        <taxon>Tracheophyta</taxon>
        <taxon>Spermatophyta</taxon>
        <taxon>Magnoliopsida</taxon>
        <taxon>Liliopsida</taxon>
        <taxon>Araceae</taxon>
        <taxon>Lemnoideae</taxon>
        <taxon>Spirodela</taxon>
    </lineage>
</organism>
<feature type="domain" description="Di19 C-terminal" evidence="3">
    <location>
        <begin position="118"/>
        <end position="217"/>
    </location>
</feature>
<dbReference type="PANTHER" id="PTHR31875:SF26">
    <property type="entry name" value="PROTEIN DEHYDRATION-INDUCED 19-RELATED"/>
    <property type="match status" value="1"/>
</dbReference>
<dbReference type="InterPro" id="IPR033347">
    <property type="entry name" value="Di19"/>
</dbReference>
<protein>
    <submittedName>
        <fullName evidence="4">Uncharacterized protein</fullName>
    </submittedName>
</protein>
<evidence type="ECO:0000256" key="1">
    <source>
        <dbReference type="ARBA" id="ARBA00007109"/>
    </source>
</evidence>
<dbReference type="PANTHER" id="PTHR31875">
    <property type="entry name" value="PROTEIN DEHYDRATION-INDUCED 19"/>
    <property type="match status" value="1"/>
</dbReference>
<evidence type="ECO:0000259" key="2">
    <source>
        <dbReference type="Pfam" id="PF05605"/>
    </source>
</evidence>
<dbReference type="EMBL" id="LR746269">
    <property type="protein sequence ID" value="CAA7398363.1"/>
    <property type="molecule type" value="Genomic_DNA"/>
</dbReference>